<accession>A0A9P0NVY0</accession>
<reference evidence="1" key="1">
    <citation type="submission" date="2022-03" db="EMBL/GenBank/DDBJ databases">
        <authorList>
            <person name="Sayadi A."/>
        </authorList>
    </citation>
    <scope>NUCLEOTIDE SEQUENCE</scope>
</reference>
<evidence type="ECO:0000313" key="2">
    <source>
        <dbReference type="Proteomes" id="UP001152888"/>
    </source>
</evidence>
<gene>
    <name evidence="1" type="ORF">ACAOBT_LOCUS2752</name>
</gene>
<dbReference type="EMBL" id="CAKOFQ010006678">
    <property type="protein sequence ID" value="CAH1958644.1"/>
    <property type="molecule type" value="Genomic_DNA"/>
</dbReference>
<protein>
    <submittedName>
        <fullName evidence="1">Uncharacterized protein</fullName>
    </submittedName>
</protein>
<dbReference type="Proteomes" id="UP001152888">
    <property type="component" value="Unassembled WGS sequence"/>
</dbReference>
<name>A0A9P0NVY0_ACAOB</name>
<keyword evidence="2" id="KW-1185">Reference proteome</keyword>
<proteinExistence type="predicted"/>
<evidence type="ECO:0000313" key="1">
    <source>
        <dbReference type="EMBL" id="CAH1958644.1"/>
    </source>
</evidence>
<sequence length="8" mass="991">MLKQLCKQ</sequence>
<comment type="caution">
    <text evidence="1">The sequence shown here is derived from an EMBL/GenBank/DDBJ whole genome shotgun (WGS) entry which is preliminary data.</text>
</comment>
<organism evidence="1 2">
    <name type="scientific">Acanthoscelides obtectus</name>
    <name type="common">Bean weevil</name>
    <name type="synonym">Bruchus obtectus</name>
    <dbReference type="NCBI Taxonomy" id="200917"/>
    <lineage>
        <taxon>Eukaryota</taxon>
        <taxon>Metazoa</taxon>
        <taxon>Ecdysozoa</taxon>
        <taxon>Arthropoda</taxon>
        <taxon>Hexapoda</taxon>
        <taxon>Insecta</taxon>
        <taxon>Pterygota</taxon>
        <taxon>Neoptera</taxon>
        <taxon>Endopterygota</taxon>
        <taxon>Coleoptera</taxon>
        <taxon>Polyphaga</taxon>
        <taxon>Cucujiformia</taxon>
        <taxon>Chrysomeloidea</taxon>
        <taxon>Chrysomelidae</taxon>
        <taxon>Bruchinae</taxon>
        <taxon>Bruchini</taxon>
        <taxon>Acanthoscelides</taxon>
    </lineage>
</organism>